<comment type="similarity">
    <text evidence="2 11">Belongs to the sodium:solute symporter (SSF) (TC 2.A.21) family.</text>
</comment>
<feature type="transmembrane region" description="Helical" evidence="12">
    <location>
        <begin position="555"/>
        <end position="574"/>
    </location>
</feature>
<organism evidence="13 14">
    <name type="scientific">Aporhodopirellula aestuarii</name>
    <dbReference type="NCBI Taxonomy" id="2950107"/>
    <lineage>
        <taxon>Bacteria</taxon>
        <taxon>Pseudomonadati</taxon>
        <taxon>Planctomycetota</taxon>
        <taxon>Planctomycetia</taxon>
        <taxon>Pirellulales</taxon>
        <taxon>Pirellulaceae</taxon>
        <taxon>Aporhodopirellula</taxon>
    </lineage>
</organism>
<dbReference type="RefSeq" id="WP_250927281.1">
    <property type="nucleotide sequence ID" value="NZ_JAMQBK010000011.1"/>
</dbReference>
<feature type="transmembrane region" description="Helical" evidence="12">
    <location>
        <begin position="6"/>
        <end position="24"/>
    </location>
</feature>
<dbReference type="Gene3D" id="1.20.1730.10">
    <property type="entry name" value="Sodium/glucose cotransporter"/>
    <property type="match status" value="1"/>
</dbReference>
<keyword evidence="5 12" id="KW-0812">Transmembrane</keyword>
<evidence type="ECO:0000313" key="14">
    <source>
        <dbReference type="Proteomes" id="UP001202961"/>
    </source>
</evidence>
<evidence type="ECO:0000256" key="11">
    <source>
        <dbReference type="RuleBase" id="RU362091"/>
    </source>
</evidence>
<evidence type="ECO:0000256" key="4">
    <source>
        <dbReference type="ARBA" id="ARBA00022475"/>
    </source>
</evidence>
<feature type="transmembrane region" description="Helical" evidence="12">
    <location>
        <begin position="532"/>
        <end position="549"/>
    </location>
</feature>
<dbReference type="PANTHER" id="PTHR42985:SF40">
    <property type="entry name" value="LD47995P-RELATED"/>
    <property type="match status" value="1"/>
</dbReference>
<dbReference type="InterPro" id="IPR038377">
    <property type="entry name" value="Na/Glc_symporter_sf"/>
</dbReference>
<name>A0ABT0TZE4_9BACT</name>
<keyword evidence="3" id="KW-0813">Transport</keyword>
<accession>A0ABT0TZE4</accession>
<gene>
    <name evidence="13" type="ORF">NB063_03115</name>
</gene>
<protein>
    <submittedName>
        <fullName evidence="13">Transporter</fullName>
    </submittedName>
</protein>
<dbReference type="InterPro" id="IPR001734">
    <property type="entry name" value="Na/solute_symporter"/>
</dbReference>
<dbReference type="PANTHER" id="PTHR42985">
    <property type="entry name" value="SODIUM-COUPLED MONOCARBOXYLATE TRANSPORTER"/>
    <property type="match status" value="1"/>
</dbReference>
<feature type="transmembrane region" description="Helical" evidence="12">
    <location>
        <begin position="306"/>
        <end position="333"/>
    </location>
</feature>
<evidence type="ECO:0000256" key="5">
    <source>
        <dbReference type="ARBA" id="ARBA00022692"/>
    </source>
</evidence>
<feature type="transmembrane region" description="Helical" evidence="12">
    <location>
        <begin position="182"/>
        <end position="206"/>
    </location>
</feature>
<keyword evidence="14" id="KW-1185">Reference proteome</keyword>
<evidence type="ECO:0000256" key="9">
    <source>
        <dbReference type="ARBA" id="ARBA00023136"/>
    </source>
</evidence>
<evidence type="ECO:0000256" key="1">
    <source>
        <dbReference type="ARBA" id="ARBA00004651"/>
    </source>
</evidence>
<evidence type="ECO:0000256" key="12">
    <source>
        <dbReference type="SAM" id="Phobius"/>
    </source>
</evidence>
<keyword evidence="7" id="KW-0915">Sodium</keyword>
<keyword evidence="6 12" id="KW-1133">Transmembrane helix</keyword>
<evidence type="ECO:0000256" key="6">
    <source>
        <dbReference type="ARBA" id="ARBA00022989"/>
    </source>
</evidence>
<dbReference type="Proteomes" id="UP001202961">
    <property type="component" value="Unassembled WGS sequence"/>
</dbReference>
<keyword evidence="9 12" id="KW-0472">Membrane</keyword>
<feature type="transmembrane region" description="Helical" evidence="12">
    <location>
        <begin position="425"/>
        <end position="445"/>
    </location>
</feature>
<keyword evidence="10" id="KW-0739">Sodium transport</keyword>
<reference evidence="13 14" key="1">
    <citation type="journal article" date="2022" name="Syst. Appl. Microbiol.">
        <title>Rhodopirellula aestuarii sp. nov., a novel member of the genus Rhodopirellula isolated from brackish sediments collected in the Tagus River estuary, Portugal.</title>
        <authorList>
            <person name="Vitorino I.R."/>
            <person name="Klimek D."/>
            <person name="Calusinska M."/>
            <person name="Lobo-da-Cunha A."/>
            <person name="Vasconcelos V."/>
            <person name="Lage O.M."/>
        </authorList>
    </citation>
    <scope>NUCLEOTIDE SEQUENCE [LARGE SCALE GENOMIC DNA]</scope>
    <source>
        <strain evidence="13 14">ICT_H3.1</strain>
    </source>
</reference>
<dbReference type="PROSITE" id="PS50283">
    <property type="entry name" value="NA_SOLUT_SYMP_3"/>
    <property type="match status" value="1"/>
</dbReference>
<dbReference type="EMBL" id="JAMQBK010000011">
    <property type="protein sequence ID" value="MCM2369608.1"/>
    <property type="molecule type" value="Genomic_DNA"/>
</dbReference>
<evidence type="ECO:0000256" key="7">
    <source>
        <dbReference type="ARBA" id="ARBA00023053"/>
    </source>
</evidence>
<evidence type="ECO:0000256" key="3">
    <source>
        <dbReference type="ARBA" id="ARBA00022448"/>
    </source>
</evidence>
<feature type="transmembrane region" description="Helical" evidence="12">
    <location>
        <begin position="364"/>
        <end position="386"/>
    </location>
</feature>
<feature type="transmembrane region" description="Helical" evidence="12">
    <location>
        <begin position="129"/>
        <end position="149"/>
    </location>
</feature>
<evidence type="ECO:0000256" key="10">
    <source>
        <dbReference type="ARBA" id="ARBA00023201"/>
    </source>
</evidence>
<keyword evidence="8" id="KW-0406">Ion transport</keyword>
<evidence type="ECO:0000256" key="2">
    <source>
        <dbReference type="ARBA" id="ARBA00006434"/>
    </source>
</evidence>
<comment type="caution">
    <text evidence="13">The sequence shown here is derived from an EMBL/GenBank/DDBJ whole genome shotgun (WGS) entry which is preliminary data.</text>
</comment>
<comment type="subcellular location">
    <subcellularLocation>
        <location evidence="1">Cell membrane</location>
        <topology evidence="1">Multi-pass membrane protein</topology>
    </subcellularLocation>
</comment>
<feature type="transmembrane region" description="Helical" evidence="12">
    <location>
        <begin position="155"/>
        <end position="175"/>
    </location>
</feature>
<dbReference type="InterPro" id="IPR051163">
    <property type="entry name" value="Sodium:Solute_Symporter_SSF"/>
</dbReference>
<feature type="transmembrane region" description="Helical" evidence="12">
    <location>
        <begin position="73"/>
        <end position="92"/>
    </location>
</feature>
<evidence type="ECO:0000256" key="8">
    <source>
        <dbReference type="ARBA" id="ARBA00023065"/>
    </source>
</evidence>
<evidence type="ECO:0000313" key="13">
    <source>
        <dbReference type="EMBL" id="MCM2369608.1"/>
    </source>
</evidence>
<feature type="transmembrane region" description="Helical" evidence="12">
    <location>
        <begin position="468"/>
        <end position="487"/>
    </location>
</feature>
<sequence length="583" mass="64885">MLTVYDYAVIAFFFAFMLALGPIFKHFSKDDSDFFRGGGQMLWWMVGGSAFMTQFSAWTFTGAASKAYEDGTLVALIFFANAVGFFLNYAWFAPRFRRMRLVSPIEAVRERFGPVNEQVFTWLQIPMSLVYAAIWLNGLAVFASAVFGFDMQQTIWGVGLVVIVLSVAGGSWAIVAGDFVQLLILMAVSIVTAVMVLGHADIGGLSGLIEKVPSHHFNWTEVARPQIIWFWVIATFVKQFLILNNMQDSYRYLGVKNEHQSRKAALLASGLMVVGPLIWFIPPMAARVLSPDLAVEFPTLKNPAEASYIFAAMNVLPIGMMGLLVCGLFAATISSMDSGLNRNAGIFVRCFYHRVKPESSSKHLLVVGQVMSGLFGVMIIVIAIYISKLEDLDLFNAMLLFSGLIAIPYVIPLVWGLILKNTPPWSGWSTVLIGLLVSLSIKYWIDPVWFSNMFGFDSEMSTRETNDYYYFFGIFANVVICSVWFLFTSLFNRSASPEHHERVEKFFASMRTPIDFAREIGEAKDQVQSKTLAVLCFIYGGFVALMSLVPNLPSGRIAFLFCGALIGGVGFLLYRASKKETST</sequence>
<feature type="transmembrane region" description="Helical" evidence="12">
    <location>
        <begin position="226"/>
        <end position="243"/>
    </location>
</feature>
<dbReference type="Pfam" id="PF00474">
    <property type="entry name" value="SSF"/>
    <property type="match status" value="1"/>
</dbReference>
<keyword evidence="4" id="KW-1003">Cell membrane</keyword>
<feature type="transmembrane region" description="Helical" evidence="12">
    <location>
        <begin position="264"/>
        <end position="286"/>
    </location>
</feature>
<proteinExistence type="inferred from homology"/>
<feature type="transmembrane region" description="Helical" evidence="12">
    <location>
        <begin position="398"/>
        <end position="418"/>
    </location>
</feature>